<keyword evidence="2" id="KW-1185">Reference proteome</keyword>
<evidence type="ECO:0000313" key="2">
    <source>
        <dbReference type="Proteomes" id="UP000076532"/>
    </source>
</evidence>
<dbReference type="EMBL" id="KV417824">
    <property type="protein sequence ID" value="KZP05679.1"/>
    <property type="molecule type" value="Genomic_DNA"/>
</dbReference>
<name>A0A167W494_9AGAM</name>
<dbReference type="SUPFAM" id="SSF52540">
    <property type="entry name" value="P-loop containing nucleoside triphosphate hydrolases"/>
    <property type="match status" value="1"/>
</dbReference>
<gene>
    <name evidence="1" type="ORF">FIBSPDRAFT_765554</name>
</gene>
<evidence type="ECO:0000313" key="1">
    <source>
        <dbReference type="EMBL" id="KZP05679.1"/>
    </source>
</evidence>
<dbReference type="OrthoDB" id="8954335at2759"/>
<dbReference type="CDD" id="cd00882">
    <property type="entry name" value="Ras_like_GTPase"/>
    <property type="match status" value="1"/>
</dbReference>
<dbReference type="Proteomes" id="UP000076532">
    <property type="component" value="Unassembled WGS sequence"/>
</dbReference>
<sequence>MGVTGAGKSTFVAHAAGGNALANNEHIGHGLLSRTDAVNATRVTNRHTGRSVVLLDTPGFDDTNSPDMAVLQTIADWFKASGRTDIRLAGVIYLHRISNNRMNKSKLNNLTMLQQFVGAKAMPNIALITTLWSSTSQSAAENRETELHSTFWGELLDNRATYRRFEDTTDSAWDIITPLLDAEPLDLFQKELRTGIPVAQTQAGNSVKQKTQRMLANVLTDVLRVALRWQ</sequence>
<dbReference type="Gene3D" id="3.40.50.300">
    <property type="entry name" value="P-loop containing nucleotide triphosphate hydrolases"/>
    <property type="match status" value="1"/>
</dbReference>
<dbReference type="AlphaFoldDB" id="A0A167W494"/>
<organism evidence="1 2">
    <name type="scientific">Athelia psychrophila</name>
    <dbReference type="NCBI Taxonomy" id="1759441"/>
    <lineage>
        <taxon>Eukaryota</taxon>
        <taxon>Fungi</taxon>
        <taxon>Dikarya</taxon>
        <taxon>Basidiomycota</taxon>
        <taxon>Agaricomycotina</taxon>
        <taxon>Agaricomycetes</taxon>
        <taxon>Agaricomycetidae</taxon>
        <taxon>Atheliales</taxon>
        <taxon>Atheliaceae</taxon>
        <taxon>Athelia</taxon>
    </lineage>
</organism>
<proteinExistence type="predicted"/>
<accession>A0A167W494</accession>
<dbReference type="InterPro" id="IPR027417">
    <property type="entry name" value="P-loop_NTPase"/>
</dbReference>
<reference evidence="1 2" key="1">
    <citation type="journal article" date="2016" name="Mol. Biol. Evol.">
        <title>Comparative Genomics of Early-Diverging Mushroom-Forming Fungi Provides Insights into the Origins of Lignocellulose Decay Capabilities.</title>
        <authorList>
            <person name="Nagy L.G."/>
            <person name="Riley R."/>
            <person name="Tritt A."/>
            <person name="Adam C."/>
            <person name="Daum C."/>
            <person name="Floudas D."/>
            <person name="Sun H."/>
            <person name="Yadav J.S."/>
            <person name="Pangilinan J."/>
            <person name="Larsson K.H."/>
            <person name="Matsuura K."/>
            <person name="Barry K."/>
            <person name="Labutti K."/>
            <person name="Kuo R."/>
            <person name="Ohm R.A."/>
            <person name="Bhattacharya S.S."/>
            <person name="Shirouzu T."/>
            <person name="Yoshinaga Y."/>
            <person name="Martin F.M."/>
            <person name="Grigoriev I.V."/>
            <person name="Hibbett D.S."/>
        </authorList>
    </citation>
    <scope>NUCLEOTIDE SEQUENCE [LARGE SCALE GENOMIC DNA]</scope>
    <source>
        <strain evidence="1 2">CBS 109695</strain>
    </source>
</reference>
<protein>
    <submittedName>
        <fullName evidence="1">Uncharacterized protein</fullName>
    </submittedName>
</protein>